<dbReference type="KEGG" id="spiu:SPICUR_07005"/>
<comment type="similarity">
    <text evidence="1">Belongs to the transglycosylase Slt family.</text>
</comment>
<dbReference type="eggNOG" id="COG1388">
    <property type="taxonomic scope" value="Bacteria"/>
</dbReference>
<evidence type="ECO:0000313" key="3">
    <source>
        <dbReference type="EMBL" id="AGY92364.1"/>
    </source>
</evidence>
<feature type="domain" description="LysM" evidence="2">
    <location>
        <begin position="375"/>
        <end position="419"/>
    </location>
</feature>
<dbReference type="Pfam" id="PF01464">
    <property type="entry name" value="SLT"/>
    <property type="match status" value="1"/>
</dbReference>
<evidence type="ECO:0000256" key="1">
    <source>
        <dbReference type="ARBA" id="ARBA00007734"/>
    </source>
</evidence>
<dbReference type="SUPFAM" id="SSF53955">
    <property type="entry name" value="Lysozyme-like"/>
    <property type="match status" value="1"/>
</dbReference>
<dbReference type="SUPFAM" id="SSF54106">
    <property type="entry name" value="LysM domain"/>
    <property type="match status" value="2"/>
</dbReference>
<proteinExistence type="inferred from homology"/>
<dbReference type="eggNOG" id="COG0741">
    <property type="taxonomic scope" value="Bacteria"/>
</dbReference>
<dbReference type="CDD" id="cd00118">
    <property type="entry name" value="LysM"/>
    <property type="match status" value="2"/>
</dbReference>
<dbReference type="InterPro" id="IPR023346">
    <property type="entry name" value="Lysozyme-like_dom_sf"/>
</dbReference>
<evidence type="ECO:0000259" key="2">
    <source>
        <dbReference type="PROSITE" id="PS51782"/>
    </source>
</evidence>
<dbReference type="Pfam" id="PF01476">
    <property type="entry name" value="LysM"/>
    <property type="match status" value="2"/>
</dbReference>
<evidence type="ECO:0000313" key="4">
    <source>
        <dbReference type="Proteomes" id="UP000017640"/>
    </source>
</evidence>
<accession>U5T491</accession>
<organism evidence="3 4">
    <name type="scientific">Spiribacter curvatus</name>
    <dbReference type="NCBI Taxonomy" id="1335757"/>
    <lineage>
        <taxon>Bacteria</taxon>
        <taxon>Pseudomonadati</taxon>
        <taxon>Pseudomonadota</taxon>
        <taxon>Gammaproteobacteria</taxon>
        <taxon>Chromatiales</taxon>
        <taxon>Ectothiorhodospiraceae</taxon>
        <taxon>Spiribacter</taxon>
    </lineage>
</organism>
<dbReference type="PROSITE" id="PS51782">
    <property type="entry name" value="LYSM"/>
    <property type="match status" value="2"/>
</dbReference>
<gene>
    <name evidence="3" type="ORF">SPICUR_07005</name>
</gene>
<dbReference type="GO" id="GO:0000270">
    <property type="term" value="P:peptidoglycan metabolic process"/>
    <property type="evidence" value="ECO:0007669"/>
    <property type="project" value="InterPro"/>
</dbReference>
<dbReference type="HOGENOM" id="CLU_027327_0_0_6"/>
<dbReference type="Gene3D" id="3.10.350.10">
    <property type="entry name" value="LysM domain"/>
    <property type="match status" value="2"/>
</dbReference>
<dbReference type="InterPro" id="IPR018392">
    <property type="entry name" value="LysM"/>
</dbReference>
<reference evidence="3 4" key="1">
    <citation type="journal article" date="2013" name="BMC Genomics">
        <title>Genomes of "Spiribacter", a streamlined, successful halophilic bacterium.</title>
        <authorList>
            <person name="Lopez-Perez M."/>
            <person name="Ghai R."/>
            <person name="Leon M.J."/>
            <person name="Rodriguez-Olmos A."/>
            <person name="Copa-Patino J.L."/>
            <person name="Soliveri J."/>
            <person name="Sanchez-Porro C."/>
            <person name="Ventosa A."/>
            <person name="Rodriguez-Valera F."/>
        </authorList>
    </citation>
    <scope>NUCLEOTIDE SEQUENCE [LARGE SCALE GENOMIC DNA]</scope>
    <source>
        <strain evidence="3 4">UAH-SP71</strain>
    </source>
</reference>
<dbReference type="Gene3D" id="1.10.530.10">
    <property type="match status" value="1"/>
</dbReference>
<dbReference type="Proteomes" id="UP000017640">
    <property type="component" value="Chromosome"/>
</dbReference>
<dbReference type="AlphaFoldDB" id="U5T491"/>
<dbReference type="CDD" id="cd16894">
    <property type="entry name" value="MltD-like"/>
    <property type="match status" value="1"/>
</dbReference>
<dbReference type="STRING" id="1335757.SPICUR_07005"/>
<dbReference type="EMBL" id="CP005990">
    <property type="protein sequence ID" value="AGY92364.1"/>
    <property type="molecule type" value="Genomic_DNA"/>
</dbReference>
<dbReference type="PANTHER" id="PTHR33734:SF22">
    <property type="entry name" value="MEMBRANE-BOUND LYTIC MUREIN TRANSGLYCOSYLASE D"/>
    <property type="match status" value="1"/>
</dbReference>
<dbReference type="SMART" id="SM00257">
    <property type="entry name" value="LysM"/>
    <property type="match status" value="2"/>
</dbReference>
<dbReference type="InterPro" id="IPR008258">
    <property type="entry name" value="Transglycosylase_SLT_dom_1"/>
</dbReference>
<sequence>MISASAAETTPSLPVPAALEPAVAFWQQIYTEVSVDAGVIHDAGPGLRIIARLEVPQPPHWQARREVIRVALDRHREALNALADQAMQPAGALQSDLLTRLPAGIGAAATREMASRLRFQGGLRERFREGLVRSGRWRAHILDALAARGVPAELVALPHVESSFNPRARSHAGAAGLWQFTAGTGRRFLRIDPVVDDRLDPWKSSTAAAALLAHNHDELGDWPLAITAYNHGLNGIRRAVREVGSKQYMAVRERYEGPRFGFASRHFYPALIAAARVDEDAERHFSGIRRDPPLQTLRVQLPHYTPVDTLLAGTPIDRSALQRLNPGLGPSVWDGRKFIPRGHALVLPVRERVDWASAIANLRGDRLYRDQRPTREHPVVAGQTLSAIAQRYDVDLQALMAANGIADPRRLRAGQRLDLPMAGSMPSAVGANHHEVRPGETLGAIARRHDVDTDQLIRLNELDDPDRIQAGQRLLVARSAAISVVDMADEP</sequence>
<protein>
    <recommendedName>
        <fullName evidence="2">LysM domain-containing protein</fullName>
    </recommendedName>
</protein>
<dbReference type="PATRIC" id="fig|1335757.3.peg.1370"/>
<feature type="domain" description="LysM" evidence="2">
    <location>
        <begin position="432"/>
        <end position="476"/>
    </location>
</feature>
<name>U5T491_9GAMM</name>
<keyword evidence="4" id="KW-1185">Reference proteome</keyword>
<dbReference type="GO" id="GO:0016020">
    <property type="term" value="C:membrane"/>
    <property type="evidence" value="ECO:0007669"/>
    <property type="project" value="InterPro"/>
</dbReference>
<dbReference type="GO" id="GO:0008933">
    <property type="term" value="F:peptidoglycan lytic transglycosylase activity"/>
    <property type="evidence" value="ECO:0007669"/>
    <property type="project" value="InterPro"/>
</dbReference>
<dbReference type="PROSITE" id="PS00922">
    <property type="entry name" value="TRANSGLYCOSYLASE"/>
    <property type="match status" value="1"/>
</dbReference>
<dbReference type="PANTHER" id="PTHR33734">
    <property type="entry name" value="LYSM DOMAIN-CONTAINING GPI-ANCHORED PROTEIN 2"/>
    <property type="match status" value="1"/>
</dbReference>
<dbReference type="InterPro" id="IPR036779">
    <property type="entry name" value="LysM_dom_sf"/>
</dbReference>
<dbReference type="InterPro" id="IPR000189">
    <property type="entry name" value="Transglyc_AS"/>
</dbReference>